<feature type="domain" description="PLD phosphodiesterase" evidence="1">
    <location>
        <begin position="82"/>
        <end position="109"/>
    </location>
</feature>
<organism evidence="2 3">
    <name type="scientific">Peribacillus simplex</name>
    <dbReference type="NCBI Taxonomy" id="1478"/>
    <lineage>
        <taxon>Bacteria</taxon>
        <taxon>Bacillati</taxon>
        <taxon>Bacillota</taxon>
        <taxon>Bacilli</taxon>
        <taxon>Bacillales</taxon>
        <taxon>Bacillaceae</taxon>
        <taxon>Peribacillus</taxon>
    </lineage>
</organism>
<dbReference type="PROSITE" id="PS50035">
    <property type="entry name" value="PLD"/>
    <property type="match status" value="1"/>
</dbReference>
<dbReference type="GO" id="GO:0006793">
    <property type="term" value="P:phosphorus metabolic process"/>
    <property type="evidence" value="ECO:0007669"/>
    <property type="project" value="UniProtKB-ARBA"/>
</dbReference>
<evidence type="ECO:0000313" key="3">
    <source>
        <dbReference type="Proteomes" id="UP000789326"/>
    </source>
</evidence>
<proteinExistence type="predicted"/>
<accession>A0A9W4KRC1</accession>
<reference evidence="2" key="1">
    <citation type="submission" date="2021-11" db="EMBL/GenBank/DDBJ databases">
        <authorList>
            <person name="Bulgarelli D."/>
        </authorList>
    </citation>
    <scope>NUCLEOTIDE SEQUENCE</scope>
    <source>
        <strain evidence="2">Bi133</strain>
    </source>
</reference>
<dbReference type="CDD" id="cd09176">
    <property type="entry name" value="PLDc_unchar6"/>
    <property type="match status" value="1"/>
</dbReference>
<sequence>MQLLSENLENRLFKEIDVCNESIVVVSPFLGTYTIQRLINSVKKKGLNCTVVTRFDRKAFIDGASSLEAIKNLINNNVTVLALKNLHSKVYVFDKKTCMIGSANFTKKALTQNHELLVSLTEEEEVSPILNYTDKLIDDIYVRGNWQITDEQIEAELKIKNAYVESEKVQSVLSYSWGAELNIHDSKRIDLNEVVLSVSVGGTHQLVSKYLIHAHPNDRNYNQLKDLITFRQSEGGRMAAVYYIESTIVIDPFKWKEELEGLDYSVSVKDRIHKYIIERSIGFGFEKPITFKFYILSLVEDLLHEPRPKTNNAGPRYYTLGDLLNRNEYV</sequence>
<evidence type="ECO:0000259" key="1">
    <source>
        <dbReference type="PROSITE" id="PS50035"/>
    </source>
</evidence>
<dbReference type="InterPro" id="IPR025202">
    <property type="entry name" value="PLD-like_dom"/>
</dbReference>
<dbReference type="SMART" id="SM00155">
    <property type="entry name" value="PLDc"/>
    <property type="match status" value="1"/>
</dbReference>
<dbReference type="InterPro" id="IPR059166">
    <property type="entry name" value="PLD-like_cat"/>
</dbReference>
<comment type="caution">
    <text evidence="2">The sequence shown here is derived from an EMBL/GenBank/DDBJ whole genome shotgun (WGS) entry which is preliminary data.</text>
</comment>
<dbReference type="SUPFAM" id="SSF56024">
    <property type="entry name" value="Phospholipase D/nuclease"/>
    <property type="match status" value="1"/>
</dbReference>
<evidence type="ECO:0000313" key="2">
    <source>
        <dbReference type="EMBL" id="CAH0169320.1"/>
    </source>
</evidence>
<dbReference type="Pfam" id="PF13091">
    <property type="entry name" value="PLDc_2"/>
    <property type="match status" value="1"/>
</dbReference>
<keyword evidence="2" id="KW-0808">Transferase</keyword>
<dbReference type="InterPro" id="IPR001736">
    <property type="entry name" value="PLipase_D/transphosphatidylase"/>
</dbReference>
<gene>
    <name evidence="2" type="ORF">SRABI133_01144</name>
</gene>
<protein>
    <submittedName>
        <fullName evidence="2">Cardiolipin synthase</fullName>
        <ecNumber evidence="2">2.7.8.-</ecNumber>
    </submittedName>
</protein>
<dbReference type="GO" id="GO:0016740">
    <property type="term" value="F:transferase activity"/>
    <property type="evidence" value="ECO:0007669"/>
    <property type="project" value="UniProtKB-KW"/>
</dbReference>
<dbReference type="RefSeq" id="WP_230301119.1">
    <property type="nucleotide sequence ID" value="NZ_CAKKMG010000009.1"/>
</dbReference>
<dbReference type="AlphaFoldDB" id="A0A9W4KRC1"/>
<dbReference type="EC" id="2.7.8.-" evidence="2"/>
<name>A0A9W4KRC1_9BACI</name>
<dbReference type="Gene3D" id="3.30.870.10">
    <property type="entry name" value="Endonuclease Chain A"/>
    <property type="match status" value="1"/>
</dbReference>
<dbReference type="EMBL" id="CAKKMG010000009">
    <property type="protein sequence ID" value="CAH0169320.1"/>
    <property type="molecule type" value="Genomic_DNA"/>
</dbReference>
<dbReference type="Proteomes" id="UP000789326">
    <property type="component" value="Unassembled WGS sequence"/>
</dbReference>